<protein>
    <recommendedName>
        <fullName evidence="2">Amidohydrolase 3 domain-containing protein</fullName>
    </recommendedName>
</protein>
<dbReference type="InterPro" id="IPR032466">
    <property type="entry name" value="Metal_Hydrolase"/>
</dbReference>
<evidence type="ECO:0000259" key="2">
    <source>
        <dbReference type="Pfam" id="PF07969"/>
    </source>
</evidence>
<dbReference type="PANTHER" id="PTHR22642:SF2">
    <property type="entry name" value="PROTEIN LONG AFTER FAR-RED 3"/>
    <property type="match status" value="1"/>
</dbReference>
<evidence type="ECO:0000256" key="1">
    <source>
        <dbReference type="SAM" id="MobiDB-lite"/>
    </source>
</evidence>
<dbReference type="RefSeq" id="XP_002954191.1">
    <property type="nucleotide sequence ID" value="XM_002954145.1"/>
</dbReference>
<evidence type="ECO:0000313" key="3">
    <source>
        <dbReference type="EMBL" id="EFJ44615.1"/>
    </source>
</evidence>
<dbReference type="Gene3D" id="3.10.310.70">
    <property type="match status" value="1"/>
</dbReference>
<dbReference type="SUPFAM" id="SSF51556">
    <property type="entry name" value="Metallo-dependent hydrolases"/>
    <property type="match status" value="1"/>
</dbReference>
<dbReference type="Pfam" id="PF07969">
    <property type="entry name" value="Amidohydro_3"/>
    <property type="match status" value="3"/>
</dbReference>
<dbReference type="OrthoDB" id="3501663at2759"/>
<feature type="domain" description="Amidohydrolase 3" evidence="2">
    <location>
        <begin position="690"/>
        <end position="779"/>
    </location>
</feature>
<evidence type="ECO:0000313" key="4">
    <source>
        <dbReference type="Proteomes" id="UP000001058"/>
    </source>
</evidence>
<accession>D8U6B0</accession>
<dbReference type="SUPFAM" id="SSF51338">
    <property type="entry name" value="Composite domain of metallo-dependent hydrolases"/>
    <property type="match status" value="1"/>
</dbReference>
<dbReference type="eggNOG" id="ENOG502QSHE">
    <property type="taxonomic scope" value="Eukaryota"/>
</dbReference>
<dbReference type="InterPro" id="IPR013108">
    <property type="entry name" value="Amidohydro_3"/>
</dbReference>
<dbReference type="EMBL" id="GL378362">
    <property type="protein sequence ID" value="EFJ44615.1"/>
    <property type="molecule type" value="Genomic_DNA"/>
</dbReference>
<organism evidence="4">
    <name type="scientific">Volvox carteri f. nagariensis</name>
    <dbReference type="NCBI Taxonomy" id="3068"/>
    <lineage>
        <taxon>Eukaryota</taxon>
        <taxon>Viridiplantae</taxon>
        <taxon>Chlorophyta</taxon>
        <taxon>core chlorophytes</taxon>
        <taxon>Chlorophyceae</taxon>
        <taxon>CS clade</taxon>
        <taxon>Chlamydomonadales</taxon>
        <taxon>Volvocaceae</taxon>
        <taxon>Volvox</taxon>
    </lineage>
</organism>
<dbReference type="PANTHER" id="PTHR22642">
    <property type="entry name" value="IMIDAZOLONEPROPIONASE"/>
    <property type="match status" value="1"/>
</dbReference>
<feature type="domain" description="Amidohydrolase 3" evidence="2">
    <location>
        <begin position="514"/>
        <end position="643"/>
    </location>
</feature>
<feature type="region of interest" description="Disordered" evidence="1">
    <location>
        <begin position="381"/>
        <end position="413"/>
    </location>
</feature>
<feature type="domain" description="Amidohydrolase 3" evidence="2">
    <location>
        <begin position="124"/>
        <end position="462"/>
    </location>
</feature>
<dbReference type="Gene3D" id="3.20.20.140">
    <property type="entry name" value="Metal-dependent hydrolases"/>
    <property type="match status" value="2"/>
</dbReference>
<feature type="compositionally biased region" description="Basic and acidic residues" evidence="1">
    <location>
        <begin position="664"/>
        <end position="673"/>
    </location>
</feature>
<dbReference type="GeneID" id="9624176"/>
<dbReference type="AlphaFoldDB" id="D8U6B0"/>
<keyword evidence="4" id="KW-1185">Reference proteome</keyword>
<feature type="compositionally biased region" description="Low complexity" evidence="1">
    <location>
        <begin position="483"/>
        <end position="502"/>
    </location>
</feature>
<proteinExistence type="predicted"/>
<sequence>MTGEMPIPVALCEAGFAEALLVREGGIVAVGSLEHARQALRTTTATATRTISLTLARDQGQQVHQAGERGGSDWYGGADVEVEVVEYDMGGSFLMPSSWPSPHASIMFVLMIIRYRCTVPYRNVVPGFVDAHVHLLPAGLSLSRVDLRGTPSPAALQRRLGEVAGRLGRGEWLLGGQWDEGEWGGEMPRTEWLDHVCGDHPAYLTRHDLHMALVNTAALQLAGIGPHTPDPEGGLIDRDPATGRPTGLLRERAMALVESLLPAPSPAERRTALAAASRLALSRGVTCVGDMGRYLVGEEGAPWRDLEEVYLPAADAGNLPVRVSAFMPLRSWRRLSSWVAVHGRAHPGGRLFWGGLKEFADGSLGSRTALMWKPYSDVGRGGSPGKQSFNGEQAEEEAAADGGLQTGPSPPAAPVYGQRVVGLGELGELTTAAVRAGLQVAVHAIGDRAVDEVALTYQEALEGELARGRGGPGEGGKGGGGLSTSSDSSRGAASDADGQSGSVGEGERLALEDTAAAAAAAGDPPDVESRRRLGQRLRLRIEHVQHLSGTSNTSSTLALSGLTAVPNPLHLLTDAPMLFPRLGRQRAAQAFALASLRRAGLRPALASDWPVVDLQPLTAVYAAVHRQGPPAEVARAMRRKLPYGSRFRLVGEGHTYDDEEDDDHDHQNHRREEEEVEEGADLRATSVVGDSVGSDERLTLEEALLGHTAWGAAALGLEDYVGRLAPGLRADLVELSDSLAERVEDGGQGGKGRWQLSEERLRRCMPVVTRTWVDGQLVYDRGTIGQSSQLERE</sequence>
<feature type="region of interest" description="Disordered" evidence="1">
    <location>
        <begin position="465"/>
        <end position="505"/>
    </location>
</feature>
<feature type="region of interest" description="Disordered" evidence="1">
    <location>
        <begin position="654"/>
        <end position="680"/>
    </location>
</feature>
<dbReference type="STRING" id="3068.D8U6B0"/>
<dbReference type="InParanoid" id="D8U6B0"/>
<feature type="compositionally biased region" description="Gly residues" evidence="1">
    <location>
        <begin position="468"/>
        <end position="482"/>
    </location>
</feature>
<dbReference type="GO" id="GO:0016810">
    <property type="term" value="F:hydrolase activity, acting on carbon-nitrogen (but not peptide) bonds"/>
    <property type="evidence" value="ECO:0007669"/>
    <property type="project" value="InterPro"/>
</dbReference>
<gene>
    <name evidence="3" type="ORF">VOLCADRAFT_94988</name>
</gene>
<dbReference type="Proteomes" id="UP000001058">
    <property type="component" value="Unassembled WGS sequence"/>
</dbReference>
<name>D8U6B0_VOLCA</name>
<reference evidence="3 4" key="1">
    <citation type="journal article" date="2010" name="Science">
        <title>Genomic analysis of organismal complexity in the multicellular green alga Volvox carteri.</title>
        <authorList>
            <person name="Prochnik S.E."/>
            <person name="Umen J."/>
            <person name="Nedelcu A.M."/>
            <person name="Hallmann A."/>
            <person name="Miller S.M."/>
            <person name="Nishii I."/>
            <person name="Ferris P."/>
            <person name="Kuo A."/>
            <person name="Mitros T."/>
            <person name="Fritz-Laylin L.K."/>
            <person name="Hellsten U."/>
            <person name="Chapman J."/>
            <person name="Simakov O."/>
            <person name="Rensing S.A."/>
            <person name="Terry A."/>
            <person name="Pangilinan J."/>
            <person name="Kapitonov V."/>
            <person name="Jurka J."/>
            <person name="Salamov A."/>
            <person name="Shapiro H."/>
            <person name="Schmutz J."/>
            <person name="Grimwood J."/>
            <person name="Lindquist E."/>
            <person name="Lucas S."/>
            <person name="Grigoriev I.V."/>
            <person name="Schmitt R."/>
            <person name="Kirk D."/>
            <person name="Rokhsar D.S."/>
        </authorList>
    </citation>
    <scope>NUCLEOTIDE SEQUENCE [LARGE SCALE GENOMIC DNA]</scope>
    <source>
        <strain evidence="4">f. Nagariensis / Eve</strain>
    </source>
</reference>
<dbReference type="InterPro" id="IPR011059">
    <property type="entry name" value="Metal-dep_hydrolase_composite"/>
</dbReference>
<dbReference type="FunCoup" id="D8U6B0">
    <property type="interactions" value="112"/>
</dbReference>
<dbReference type="KEGG" id="vcn:VOLCADRAFT_94988"/>